<evidence type="ECO:0000259" key="7">
    <source>
        <dbReference type="PROSITE" id="PS51085"/>
    </source>
</evidence>
<comment type="caution">
    <text evidence="9">The sequence shown here is derived from an EMBL/GenBank/DDBJ whole genome shotgun (WGS) entry which is preliminary data.</text>
</comment>
<evidence type="ECO:0000259" key="8">
    <source>
        <dbReference type="PROSITE" id="PS51384"/>
    </source>
</evidence>
<dbReference type="PANTHER" id="PTHR47354">
    <property type="entry name" value="NADH OXIDOREDUCTASE HCR"/>
    <property type="match status" value="1"/>
</dbReference>
<sequence>MQHAEGSGEGSTIDMRLVAIRLAAHDTNLYEFERLDGRPLPAVAPGSHVDIHLPNGMVRPYSLVASGEAPASYVIGVKRDAAGRGGSVAMHDTLRVGTMLKVGRPRNNFPLEEGAPHSVLIAGGIGITPIWCMAQRLIALGQSFEIHYACRDRRDVAFARELEALGAHLHIDSESAGRFLDIAGIVAAAPDGAHFYCCGPAPMLTGFEAATAALPAERVHLERFAAAPMEAPQGGFVVALQASGKEFVVPEGKSILEVLREQGLDVDFSCEQGICGACRVTVLEGEPDHRDMVLSEREKAQNDAIMVCCSGSKSPRLVLAL</sequence>
<dbReference type="Gene3D" id="2.40.30.10">
    <property type="entry name" value="Translation factors"/>
    <property type="match status" value="1"/>
</dbReference>
<evidence type="ECO:0000313" key="10">
    <source>
        <dbReference type="Proteomes" id="UP001224682"/>
    </source>
</evidence>
<dbReference type="InterPro" id="IPR017938">
    <property type="entry name" value="Riboflavin_synthase-like_b-brl"/>
</dbReference>
<reference evidence="9 10" key="1">
    <citation type="submission" date="2023-07" db="EMBL/GenBank/DDBJ databases">
        <title>Genomic Encyclopedia of Type Strains, Phase IV (KMG-IV): sequencing the most valuable type-strain genomes for metagenomic binning, comparative biology and taxonomic classification.</title>
        <authorList>
            <person name="Goeker M."/>
        </authorList>
    </citation>
    <scope>NUCLEOTIDE SEQUENCE [LARGE SCALE GENOMIC DNA]</scope>
    <source>
        <strain evidence="9 10">DSM 2457</strain>
    </source>
</reference>
<dbReference type="CDD" id="cd00207">
    <property type="entry name" value="fer2"/>
    <property type="match status" value="1"/>
</dbReference>
<dbReference type="SUPFAM" id="SSF54292">
    <property type="entry name" value="2Fe-2S ferredoxin-like"/>
    <property type="match status" value="1"/>
</dbReference>
<evidence type="ECO:0000256" key="2">
    <source>
        <dbReference type="ARBA" id="ARBA00022714"/>
    </source>
</evidence>
<name>A0ABU0BIR3_9HYPH</name>
<dbReference type="InterPro" id="IPR036010">
    <property type="entry name" value="2Fe-2S_ferredoxin-like_sf"/>
</dbReference>
<gene>
    <name evidence="9" type="ORF">J2S75_003992</name>
</gene>
<dbReference type="InterPro" id="IPR012675">
    <property type="entry name" value="Beta-grasp_dom_sf"/>
</dbReference>
<dbReference type="PROSITE" id="PS51085">
    <property type="entry name" value="2FE2S_FER_2"/>
    <property type="match status" value="1"/>
</dbReference>
<dbReference type="SUPFAM" id="SSF52343">
    <property type="entry name" value="Ferredoxin reductase-like, C-terminal NADP-linked domain"/>
    <property type="match status" value="1"/>
</dbReference>
<keyword evidence="3" id="KW-0479">Metal-binding</keyword>
<protein>
    <submittedName>
        <fullName evidence="9">Ferredoxin-NADP reductase</fullName>
    </submittedName>
</protein>
<dbReference type="RefSeq" id="WP_307022525.1">
    <property type="nucleotide sequence ID" value="NZ_JAUSUI010000010.1"/>
</dbReference>
<dbReference type="SUPFAM" id="SSF63380">
    <property type="entry name" value="Riboflavin synthase domain-like"/>
    <property type="match status" value="1"/>
</dbReference>
<dbReference type="InterPro" id="IPR050415">
    <property type="entry name" value="MRET"/>
</dbReference>
<dbReference type="InterPro" id="IPR017927">
    <property type="entry name" value="FAD-bd_FR_type"/>
</dbReference>
<keyword evidence="2" id="KW-0001">2Fe-2S</keyword>
<proteinExistence type="predicted"/>
<dbReference type="PROSITE" id="PS00197">
    <property type="entry name" value="2FE2S_FER_1"/>
    <property type="match status" value="1"/>
</dbReference>
<dbReference type="Pfam" id="PF00175">
    <property type="entry name" value="NAD_binding_1"/>
    <property type="match status" value="1"/>
</dbReference>
<dbReference type="EMBL" id="JAUSUI010000010">
    <property type="protein sequence ID" value="MDQ0304942.1"/>
    <property type="molecule type" value="Genomic_DNA"/>
</dbReference>
<keyword evidence="5" id="KW-0408">Iron</keyword>
<dbReference type="InterPro" id="IPR001041">
    <property type="entry name" value="2Fe-2S_ferredoxin-type"/>
</dbReference>
<keyword evidence="6" id="KW-0411">Iron-sulfur</keyword>
<dbReference type="Pfam" id="PF00111">
    <property type="entry name" value="Fer2"/>
    <property type="match status" value="1"/>
</dbReference>
<dbReference type="PROSITE" id="PS51384">
    <property type="entry name" value="FAD_FR"/>
    <property type="match status" value="1"/>
</dbReference>
<dbReference type="PANTHER" id="PTHR47354:SF1">
    <property type="entry name" value="CARNITINE MONOOXYGENASE REDUCTASE SUBUNIT"/>
    <property type="match status" value="1"/>
</dbReference>
<evidence type="ECO:0000256" key="5">
    <source>
        <dbReference type="ARBA" id="ARBA00023004"/>
    </source>
</evidence>
<dbReference type="Proteomes" id="UP001224682">
    <property type="component" value="Unassembled WGS sequence"/>
</dbReference>
<dbReference type="PRINTS" id="PR00409">
    <property type="entry name" value="PHDIOXRDTASE"/>
</dbReference>
<dbReference type="InterPro" id="IPR039261">
    <property type="entry name" value="FNR_nucleotide-bd"/>
</dbReference>
<organism evidence="9 10">
    <name type="scientific">Ancylobacter polymorphus</name>
    <dbReference type="NCBI Taxonomy" id="223390"/>
    <lineage>
        <taxon>Bacteria</taxon>
        <taxon>Pseudomonadati</taxon>
        <taxon>Pseudomonadota</taxon>
        <taxon>Alphaproteobacteria</taxon>
        <taxon>Hyphomicrobiales</taxon>
        <taxon>Xanthobacteraceae</taxon>
        <taxon>Ancylobacter</taxon>
    </lineage>
</organism>
<keyword evidence="10" id="KW-1185">Reference proteome</keyword>
<dbReference type="InterPro" id="IPR001433">
    <property type="entry name" value="OxRdtase_FAD/NAD-bd"/>
</dbReference>
<feature type="domain" description="2Fe-2S ferredoxin-type" evidence="7">
    <location>
        <begin position="236"/>
        <end position="321"/>
    </location>
</feature>
<dbReference type="CDD" id="cd06185">
    <property type="entry name" value="PDR_like"/>
    <property type="match status" value="1"/>
</dbReference>
<evidence type="ECO:0000256" key="4">
    <source>
        <dbReference type="ARBA" id="ARBA00023002"/>
    </source>
</evidence>
<dbReference type="Gene3D" id="3.40.50.80">
    <property type="entry name" value="Nucleotide-binding domain of ferredoxin-NADP reductase (FNR) module"/>
    <property type="match status" value="1"/>
</dbReference>
<feature type="domain" description="FAD-binding FR-type" evidence="8">
    <location>
        <begin position="10"/>
        <end position="112"/>
    </location>
</feature>
<keyword evidence="1" id="KW-0285">Flavoprotein</keyword>
<evidence type="ECO:0000313" key="9">
    <source>
        <dbReference type="EMBL" id="MDQ0304942.1"/>
    </source>
</evidence>
<keyword evidence="4" id="KW-0560">Oxidoreductase</keyword>
<dbReference type="InterPro" id="IPR006058">
    <property type="entry name" value="2Fe2S_fd_BS"/>
</dbReference>
<evidence type="ECO:0000256" key="1">
    <source>
        <dbReference type="ARBA" id="ARBA00022630"/>
    </source>
</evidence>
<accession>A0ABU0BIR3</accession>
<dbReference type="Gene3D" id="3.10.20.30">
    <property type="match status" value="1"/>
</dbReference>
<evidence type="ECO:0000256" key="6">
    <source>
        <dbReference type="ARBA" id="ARBA00023014"/>
    </source>
</evidence>
<evidence type="ECO:0000256" key="3">
    <source>
        <dbReference type="ARBA" id="ARBA00022723"/>
    </source>
</evidence>